<dbReference type="InterPro" id="IPR027785">
    <property type="entry name" value="UvrD-like_helicase_C"/>
</dbReference>
<comment type="caution">
    <text evidence="15">The sequence shown here is derived from an EMBL/GenBank/DDBJ whole genome shotgun (WGS) entry which is preliminary data.</text>
</comment>
<dbReference type="PANTHER" id="PTHR43788">
    <property type="entry name" value="DNA2/NAM7 HELICASE FAMILY MEMBER"/>
    <property type="match status" value="1"/>
</dbReference>
<keyword evidence="1 11" id="KW-0540">Nuclease</keyword>
<dbReference type="CDD" id="cd17933">
    <property type="entry name" value="DEXSc_RecD-like"/>
    <property type="match status" value="1"/>
</dbReference>
<evidence type="ECO:0000256" key="5">
    <source>
        <dbReference type="ARBA" id="ARBA00022806"/>
    </source>
</evidence>
<evidence type="ECO:0000256" key="7">
    <source>
        <dbReference type="ARBA" id="ARBA00022840"/>
    </source>
</evidence>
<reference evidence="15 16" key="1">
    <citation type="submission" date="2023-10" db="EMBL/GenBank/DDBJ databases">
        <title>Noviherbaspirillum sp. CPCC 100848 genome assembly.</title>
        <authorList>
            <person name="Li X.Y."/>
            <person name="Fang X.M."/>
        </authorList>
    </citation>
    <scope>NUCLEOTIDE SEQUENCE [LARGE SCALE GENOMIC DNA]</scope>
    <source>
        <strain evidence="15 16">CPCC 100848</strain>
    </source>
</reference>
<dbReference type="RefSeq" id="WP_326506572.1">
    <property type="nucleotide sequence ID" value="NZ_JAWIIV010000008.1"/>
</dbReference>
<feature type="region of interest" description="Disordered" evidence="12">
    <location>
        <begin position="661"/>
        <end position="691"/>
    </location>
</feature>
<gene>
    <name evidence="11 15" type="primary">recD</name>
    <name evidence="15" type="ORF">RY831_11925</name>
</gene>
<comment type="catalytic activity">
    <reaction evidence="11">
        <text>ATP + H2O = ADP + phosphate + H(+)</text>
        <dbReference type="Rhea" id="RHEA:13065"/>
        <dbReference type="ChEBI" id="CHEBI:15377"/>
        <dbReference type="ChEBI" id="CHEBI:15378"/>
        <dbReference type="ChEBI" id="CHEBI:30616"/>
        <dbReference type="ChEBI" id="CHEBI:43474"/>
        <dbReference type="ChEBI" id="CHEBI:456216"/>
        <dbReference type="EC" id="5.6.2.3"/>
    </reaction>
</comment>
<dbReference type="Gene3D" id="1.10.10.1020">
    <property type="entry name" value="RecBCD complex, subunit RecD, N-terminal domain"/>
    <property type="match status" value="1"/>
</dbReference>
<name>A0ABU6J8C6_9BURK</name>
<keyword evidence="16" id="KW-1185">Reference proteome</keyword>
<comment type="subunit">
    <text evidence="11">Heterotrimer of RecB, RecC and RecD. All subunits contribute to DNA-binding.</text>
</comment>
<evidence type="ECO:0000256" key="9">
    <source>
        <dbReference type="ARBA" id="ARBA00023204"/>
    </source>
</evidence>
<keyword evidence="9 11" id="KW-0234">DNA repair</keyword>
<evidence type="ECO:0000256" key="3">
    <source>
        <dbReference type="ARBA" id="ARBA00022763"/>
    </source>
</evidence>
<dbReference type="HAMAP" id="MF_01487">
    <property type="entry name" value="RecD"/>
    <property type="match status" value="1"/>
</dbReference>
<evidence type="ECO:0000256" key="11">
    <source>
        <dbReference type="HAMAP-Rule" id="MF_01487"/>
    </source>
</evidence>
<protein>
    <recommendedName>
        <fullName evidence="11">RecBCD enzyme subunit RecD</fullName>
        <ecNumber evidence="11">5.6.2.3</ecNumber>
    </recommendedName>
    <alternativeName>
        <fullName evidence="11">DNA 5'-3' helicase subunit RecD</fullName>
    </alternativeName>
    <alternativeName>
        <fullName evidence="11">Exonuclease V subunit RecD</fullName>
        <shortName evidence="11">ExoV subunit RecD</shortName>
    </alternativeName>
    <alternativeName>
        <fullName evidence="11">Helicase/nuclease RecBCD subunit RecD</fullName>
    </alternativeName>
</protein>
<dbReference type="Pfam" id="PF21185">
    <property type="entry name" value="RecD_N"/>
    <property type="match status" value="1"/>
</dbReference>
<dbReference type="EMBL" id="JAWIIV010000008">
    <property type="protein sequence ID" value="MEC4719861.1"/>
    <property type="molecule type" value="Genomic_DNA"/>
</dbReference>
<comment type="function">
    <text evidence="11">A helicase/nuclease that prepares dsDNA breaks (DSB) for recombinational DNA repair. Binds to DSBs and unwinds DNA via a highly rapid and processive ATP-dependent bidirectional helicase activity. Unwinds dsDNA until it encounters a Chi (crossover hotspot instigator) sequence from the 3' direction. Cuts ssDNA a few nucleotides 3' to the Chi site. The properties and activities of the enzyme are changed at Chi. The Chi-altered holoenzyme produces a long 3'-ssDNA overhang and facilitates RecA-binding to the ssDNA for homologous DNA recombination and repair. Holoenzyme degrades any linearized DNA that is unable to undergo homologous recombination. In the holoenzyme this subunit has ssDNA-dependent ATPase and 5'-3' helicase activity. When added to pre-assembled RecBC greatly stimulates nuclease activity and augments holoenzyme processivity. Negatively regulates the RecA-loading ability of RecBCD.</text>
</comment>
<keyword evidence="6 11" id="KW-0269">Exonuclease</keyword>
<evidence type="ECO:0000256" key="8">
    <source>
        <dbReference type="ARBA" id="ARBA00023125"/>
    </source>
</evidence>
<evidence type="ECO:0000256" key="10">
    <source>
        <dbReference type="ARBA" id="ARBA00023235"/>
    </source>
</evidence>
<keyword evidence="8 11" id="KW-0238">DNA-binding</keyword>
<dbReference type="InterPro" id="IPR027417">
    <property type="entry name" value="P-loop_NTPase"/>
</dbReference>
<dbReference type="PANTHER" id="PTHR43788:SF6">
    <property type="entry name" value="DNA HELICASE B"/>
    <property type="match status" value="1"/>
</dbReference>
<dbReference type="SUPFAM" id="SSF52540">
    <property type="entry name" value="P-loop containing nucleoside triphosphate hydrolases"/>
    <property type="match status" value="2"/>
</dbReference>
<dbReference type="InterPro" id="IPR050534">
    <property type="entry name" value="Coronavir_polyprotein_1ab"/>
</dbReference>
<feature type="domain" description="RecBCD enzyme subunit RecD N-terminal" evidence="14">
    <location>
        <begin position="19"/>
        <end position="128"/>
    </location>
</feature>
<dbReference type="InterPro" id="IPR049550">
    <property type="entry name" value="RecD_N"/>
</dbReference>
<evidence type="ECO:0000256" key="12">
    <source>
        <dbReference type="SAM" id="MobiDB-lite"/>
    </source>
</evidence>
<evidence type="ECO:0000256" key="4">
    <source>
        <dbReference type="ARBA" id="ARBA00022801"/>
    </source>
</evidence>
<proteinExistence type="inferred from homology"/>
<dbReference type="EC" id="5.6.2.3" evidence="11"/>
<organism evidence="15 16">
    <name type="scientific">Noviherbaspirillum album</name>
    <dbReference type="NCBI Taxonomy" id="3080276"/>
    <lineage>
        <taxon>Bacteria</taxon>
        <taxon>Pseudomonadati</taxon>
        <taxon>Pseudomonadota</taxon>
        <taxon>Betaproteobacteria</taxon>
        <taxon>Burkholderiales</taxon>
        <taxon>Oxalobacteraceae</taxon>
        <taxon>Noviherbaspirillum</taxon>
    </lineage>
</organism>
<dbReference type="Proteomes" id="UP001352263">
    <property type="component" value="Unassembled WGS sequence"/>
</dbReference>
<keyword evidence="2 11" id="KW-0547">Nucleotide-binding</keyword>
<evidence type="ECO:0000313" key="15">
    <source>
        <dbReference type="EMBL" id="MEC4719861.1"/>
    </source>
</evidence>
<keyword evidence="3 11" id="KW-0227">DNA damage</keyword>
<comment type="miscellaneous">
    <text evidence="11">In the RecBCD complex, RecB has a slow 3'-5' helicase, an exonuclease activity and loads RecA onto ssDNA, RecD has a fast 5'-3' helicase activity, while RecC stimulates the ATPase and processivity of the RecB helicase and contributes to recognition of the Chi site.</text>
</comment>
<dbReference type="Gene3D" id="3.40.50.300">
    <property type="entry name" value="P-loop containing nucleotide triphosphate hydrolases"/>
    <property type="match status" value="3"/>
</dbReference>
<evidence type="ECO:0000259" key="14">
    <source>
        <dbReference type="Pfam" id="PF21185"/>
    </source>
</evidence>
<evidence type="ECO:0000256" key="6">
    <source>
        <dbReference type="ARBA" id="ARBA00022839"/>
    </source>
</evidence>
<evidence type="ECO:0000256" key="2">
    <source>
        <dbReference type="ARBA" id="ARBA00022741"/>
    </source>
</evidence>
<evidence type="ECO:0000256" key="1">
    <source>
        <dbReference type="ARBA" id="ARBA00022722"/>
    </source>
</evidence>
<dbReference type="InterPro" id="IPR006344">
    <property type="entry name" value="RecD"/>
</dbReference>
<comment type="similarity">
    <text evidence="11">Belongs to the RecD family.</text>
</comment>
<dbReference type="GO" id="GO:0008854">
    <property type="term" value="F:exodeoxyribonuclease V activity"/>
    <property type="evidence" value="ECO:0007669"/>
    <property type="project" value="UniProtKB-EC"/>
</dbReference>
<sequence>MGMIDSAALFGRFDAFVAEGLLQRLGCAFARFIDTLGRTPPPVTLACAVLSELETRGHSCLFLSDLVASPCALLGWPQEHWVGLCEAAGGVPDSTEAWQVALAACDHVWVTGSADRNQPLVLDGERLYLRRYWRNETLVATAVAGRAARQRDIDVQQMRVWLDRLFVAGDAGAGSEPDWQKIACAIAMRSHLSIITGGPGTGKTYTVARLLVLLFALAEKPEAMRVALTAPTGKAATRLKQSIDAALDGLKDHGGDMPLPLPLSGGGAGVGAAYTLHSLLGARPDTRAFRHHAGNPLDIDVLIVDEASMVHLEMMAALLDALPPHAVVILLGDKDQLASVEAGAVLGDLCSGAEHGNYLKDTAGYIAAACGQTLPDAMLGSGDALAQQTVMLRKSRRFGGPVGVLASAINGGDASAASSCLRRAEDRVLSWIDAARQSDLLQLALEGRAGAEGGYHAYLRLLRNAPGTGRDAHEAWVREVLEAFEGFRLLCAVREGDWGVNGVNEAVESYFDAKGLVRRRGEWYVGRPVMITRNDASLGVSNGDIGIALPDPGRPDALRVYLLDGSRVFGVLPSRLPQVETAYATTVHKAQGSEFAHAVMVLPPDAGPVVTRELVYTGITRAKRHFTLVSPNAAVFDGAIARQTRRMTGLRMMLKMQAQAVAAPMPTEASRSKRSRASRASAPGQGEFDFG</sequence>
<keyword evidence="10 11" id="KW-0413">Isomerase</keyword>
<keyword evidence="5 11" id="KW-0347">Helicase</keyword>
<dbReference type="NCBIfam" id="TIGR01447">
    <property type="entry name" value="recD"/>
    <property type="match status" value="1"/>
</dbReference>
<keyword evidence="7 11" id="KW-0067">ATP-binding</keyword>
<feature type="domain" description="UvrD-like helicase C-terminal" evidence="13">
    <location>
        <begin position="582"/>
        <end position="629"/>
    </location>
</feature>
<keyword evidence="4 11" id="KW-0378">Hydrolase</keyword>
<accession>A0ABU6J8C6</accession>
<evidence type="ECO:0000313" key="16">
    <source>
        <dbReference type="Proteomes" id="UP001352263"/>
    </source>
</evidence>
<feature type="binding site" evidence="11">
    <location>
        <begin position="197"/>
        <end position="204"/>
    </location>
    <ligand>
        <name>ATP</name>
        <dbReference type="ChEBI" id="CHEBI:30616"/>
    </ligand>
</feature>
<dbReference type="Pfam" id="PF13538">
    <property type="entry name" value="UvrD_C_2"/>
    <property type="match status" value="1"/>
</dbReference>
<evidence type="ECO:0000259" key="13">
    <source>
        <dbReference type="Pfam" id="PF13538"/>
    </source>
</evidence>
<dbReference type="CDD" id="cd18809">
    <property type="entry name" value="SF1_C_RecD"/>
    <property type="match status" value="1"/>
</dbReference>
<dbReference type="Pfam" id="PF13245">
    <property type="entry name" value="AAA_19"/>
    <property type="match status" value="1"/>
</dbReference>
<dbReference type="InterPro" id="IPR041851">
    <property type="entry name" value="RecD_N_sf"/>
</dbReference>